<evidence type="ECO:0000259" key="1">
    <source>
        <dbReference type="Pfam" id="PF01590"/>
    </source>
</evidence>
<proteinExistence type="predicted"/>
<dbReference type="RefSeq" id="WP_285631007.1">
    <property type="nucleotide sequence ID" value="NZ_BAAAUK010000003.1"/>
</dbReference>
<sequence length="534" mass="58921">MRNKDPFFQDYLTLSTIEQAAKAEGRLLLYCGAGVTIDRTGHSWGSLILSLLPERKHRSRPDMPTRTQVGFLNSRSPESLASSVVYLLRANSGGGERLQRTLRDRLRAALYQDEGRWENGRLVEEIITLAAMRSHLGRETMILTTNYDTYLEQAYDRIRGNIPDVVSFPGLRVHRAGLASPVRIEPPNKTDPDEPGSYVDIVYLHGRLPPTGRGKVSWPLILDENSYAQSAGVVEKTIEDALKDASLAFLLGTSLSDTPLIRALSASSGEGCERLGVLLRADFAHNDAADEGLALTLARYRASELGVGLLFPDFPGQVAQLIHEVVLRQVFDVARPDEPQSLPYTDRVDAWWANWSARAGTDPHLTQRLRQMLAHAYEITRLSPAGSPMDTARERLLVELWVREGPVATKRSLRRWGRSSDVLPDGLAGKSADLERGSYLAPIRAFVDGRPRLLDVKDLDGGRHDLTQYTWKSFLCVPVFVHGAVVGVISLASTRRVQNCAMNADSETTASLVSRLRLEGTALLAVDAPVEATA</sequence>
<reference evidence="2" key="1">
    <citation type="submission" date="2022-08" db="EMBL/GenBank/DDBJ databases">
        <title>Draft genome sequence of Microbacterium arabinogalactanolyticum JCM 9171.</title>
        <authorList>
            <person name="Fujita K."/>
            <person name="Ishiwata A."/>
            <person name="Fushinobu S."/>
        </authorList>
    </citation>
    <scope>NUCLEOTIDE SEQUENCE</scope>
    <source>
        <strain evidence="2">JCM 9171</strain>
    </source>
</reference>
<organism evidence="2 3">
    <name type="scientific">Microbacterium arabinogalactanolyticum</name>
    <dbReference type="NCBI Taxonomy" id="69365"/>
    <lineage>
        <taxon>Bacteria</taxon>
        <taxon>Bacillati</taxon>
        <taxon>Actinomycetota</taxon>
        <taxon>Actinomycetes</taxon>
        <taxon>Micrococcales</taxon>
        <taxon>Microbacteriaceae</taxon>
        <taxon>Microbacterium</taxon>
    </lineage>
</organism>
<name>A0ABQ5NDZ7_9MICO</name>
<feature type="domain" description="GAF" evidence="1">
    <location>
        <begin position="444"/>
        <end position="496"/>
    </location>
</feature>
<dbReference type="Pfam" id="PF01590">
    <property type="entry name" value="GAF"/>
    <property type="match status" value="1"/>
</dbReference>
<dbReference type="Proteomes" id="UP001165068">
    <property type="component" value="Unassembled WGS sequence"/>
</dbReference>
<dbReference type="SUPFAM" id="SSF55781">
    <property type="entry name" value="GAF domain-like"/>
    <property type="match status" value="1"/>
</dbReference>
<accession>A0ABQ5NDZ7</accession>
<dbReference type="EMBL" id="BRZC01000003">
    <property type="protein sequence ID" value="GLC83977.1"/>
    <property type="molecule type" value="Genomic_DNA"/>
</dbReference>
<keyword evidence="3" id="KW-1185">Reference proteome</keyword>
<dbReference type="InterPro" id="IPR003018">
    <property type="entry name" value="GAF"/>
</dbReference>
<gene>
    <name evidence="2" type="ORF">MIAR_05650</name>
</gene>
<evidence type="ECO:0000313" key="3">
    <source>
        <dbReference type="Proteomes" id="UP001165068"/>
    </source>
</evidence>
<evidence type="ECO:0000313" key="2">
    <source>
        <dbReference type="EMBL" id="GLC83977.1"/>
    </source>
</evidence>
<dbReference type="InterPro" id="IPR029016">
    <property type="entry name" value="GAF-like_dom_sf"/>
</dbReference>
<protein>
    <recommendedName>
        <fullName evidence="1">GAF domain-containing protein</fullName>
    </recommendedName>
</protein>
<dbReference type="Pfam" id="PF13289">
    <property type="entry name" value="SIR2_2"/>
    <property type="match status" value="1"/>
</dbReference>
<dbReference type="Gene3D" id="3.30.450.40">
    <property type="match status" value="1"/>
</dbReference>
<comment type="caution">
    <text evidence="2">The sequence shown here is derived from an EMBL/GenBank/DDBJ whole genome shotgun (WGS) entry which is preliminary data.</text>
</comment>